<organism evidence="1 2">
    <name type="scientific">Senna tora</name>
    <dbReference type="NCBI Taxonomy" id="362788"/>
    <lineage>
        <taxon>Eukaryota</taxon>
        <taxon>Viridiplantae</taxon>
        <taxon>Streptophyta</taxon>
        <taxon>Embryophyta</taxon>
        <taxon>Tracheophyta</taxon>
        <taxon>Spermatophyta</taxon>
        <taxon>Magnoliopsida</taxon>
        <taxon>eudicotyledons</taxon>
        <taxon>Gunneridae</taxon>
        <taxon>Pentapetalae</taxon>
        <taxon>rosids</taxon>
        <taxon>fabids</taxon>
        <taxon>Fabales</taxon>
        <taxon>Fabaceae</taxon>
        <taxon>Caesalpinioideae</taxon>
        <taxon>Cassia clade</taxon>
        <taxon>Senna</taxon>
    </lineage>
</organism>
<dbReference type="AlphaFoldDB" id="A0A834WTI7"/>
<protein>
    <submittedName>
        <fullName evidence="1">Uncharacterized protein</fullName>
    </submittedName>
</protein>
<name>A0A834WTI7_9FABA</name>
<dbReference type="EMBL" id="JAAIUW010000005">
    <property type="protein sequence ID" value="KAF7832119.1"/>
    <property type="molecule type" value="Genomic_DNA"/>
</dbReference>
<reference evidence="1" key="1">
    <citation type="submission" date="2020-09" db="EMBL/GenBank/DDBJ databases">
        <title>Genome-Enabled Discovery of Anthraquinone Biosynthesis in Senna tora.</title>
        <authorList>
            <person name="Kang S.-H."/>
            <person name="Pandey R.P."/>
            <person name="Lee C.-M."/>
            <person name="Sim J.-S."/>
            <person name="Jeong J.-T."/>
            <person name="Choi B.-S."/>
            <person name="Jung M."/>
            <person name="Ginzburg D."/>
            <person name="Zhao K."/>
            <person name="Won S.Y."/>
            <person name="Oh T.-J."/>
            <person name="Yu Y."/>
            <person name="Kim N.-H."/>
            <person name="Lee O.R."/>
            <person name="Lee T.-H."/>
            <person name="Bashyal P."/>
            <person name="Kim T.-S."/>
            <person name="Lee W.-H."/>
            <person name="Kawkins C."/>
            <person name="Kim C.-K."/>
            <person name="Kim J.S."/>
            <person name="Ahn B.O."/>
            <person name="Rhee S.Y."/>
            <person name="Sohng J.K."/>
        </authorList>
    </citation>
    <scope>NUCLEOTIDE SEQUENCE</scope>
    <source>
        <tissue evidence="1">Leaf</tissue>
    </source>
</reference>
<comment type="caution">
    <text evidence="1">The sequence shown here is derived from an EMBL/GenBank/DDBJ whole genome shotgun (WGS) entry which is preliminary data.</text>
</comment>
<dbReference type="Proteomes" id="UP000634136">
    <property type="component" value="Unassembled WGS sequence"/>
</dbReference>
<accession>A0A834WTI7</accession>
<proteinExistence type="predicted"/>
<gene>
    <name evidence="1" type="ORF">G2W53_014452</name>
</gene>
<sequence>MAKRLRYSGALADAHHYSGPKIPAIVAKRLRDSGILADLLSSCENHSFSC</sequence>
<keyword evidence="2" id="KW-1185">Reference proteome</keyword>
<evidence type="ECO:0000313" key="1">
    <source>
        <dbReference type="EMBL" id="KAF7832119.1"/>
    </source>
</evidence>
<evidence type="ECO:0000313" key="2">
    <source>
        <dbReference type="Proteomes" id="UP000634136"/>
    </source>
</evidence>